<evidence type="ECO:0000259" key="8">
    <source>
        <dbReference type="Pfam" id="PF19076"/>
    </source>
</evidence>
<evidence type="ECO:0000259" key="5">
    <source>
        <dbReference type="Pfam" id="PF01345"/>
    </source>
</evidence>
<accession>A0A4R1ENA5</accession>
<evidence type="ECO:0000256" key="3">
    <source>
        <dbReference type="ARBA" id="ARBA00022729"/>
    </source>
</evidence>
<proteinExistence type="predicted"/>
<feature type="domain" description="SD-repeat containing protein B" evidence="6">
    <location>
        <begin position="2655"/>
        <end position="2727"/>
    </location>
</feature>
<feature type="region of interest" description="Disordered" evidence="4">
    <location>
        <begin position="3286"/>
        <end position="3307"/>
    </location>
</feature>
<keyword evidence="3" id="KW-0732">Signal</keyword>
<dbReference type="RefSeq" id="WP_131907822.1">
    <property type="nucleotide sequence ID" value="NZ_BAAAFU010000005.1"/>
</dbReference>
<feature type="domain" description="DUF11" evidence="5">
    <location>
        <begin position="2911"/>
        <end position="3042"/>
    </location>
</feature>
<dbReference type="Pfam" id="PF01345">
    <property type="entry name" value="DUF11"/>
    <property type="match status" value="1"/>
</dbReference>
<keyword evidence="2" id="KW-0964">Secreted</keyword>
<dbReference type="InterPro" id="IPR033764">
    <property type="entry name" value="Sdr_B"/>
</dbReference>
<dbReference type="NCBIfam" id="TIGR01451">
    <property type="entry name" value="B_ant_repeat"/>
    <property type="match status" value="2"/>
</dbReference>
<dbReference type="Gene3D" id="2.60.40.10">
    <property type="entry name" value="Immunoglobulins"/>
    <property type="match status" value="3"/>
</dbReference>
<feature type="region of interest" description="Disordered" evidence="4">
    <location>
        <begin position="2564"/>
        <end position="2588"/>
    </location>
</feature>
<dbReference type="InterPro" id="IPR047589">
    <property type="entry name" value="DUF11_rpt"/>
</dbReference>
<feature type="domain" description="CshA" evidence="8">
    <location>
        <begin position="1110"/>
        <end position="1158"/>
    </location>
</feature>
<dbReference type="InterPro" id="IPR001434">
    <property type="entry name" value="OmcB-like_DUF11"/>
</dbReference>
<feature type="domain" description="SpaA-like prealbumin fold" evidence="7">
    <location>
        <begin position="1183"/>
        <end position="1244"/>
    </location>
</feature>
<reference evidence="9 10" key="1">
    <citation type="submission" date="2019-03" db="EMBL/GenBank/DDBJ databases">
        <title>Genomic Encyclopedia of Type Strains, Phase IV (KMG-IV): sequencing the most valuable type-strain genomes for metagenomic binning, comparative biology and taxonomic classification.</title>
        <authorList>
            <person name="Goeker M."/>
        </authorList>
    </citation>
    <scope>NUCLEOTIDE SEQUENCE [LARGE SCALE GENOMIC DNA]</scope>
    <source>
        <strain evidence="9 10">DSM 24830</strain>
    </source>
</reference>
<dbReference type="GO" id="GO:0005576">
    <property type="term" value="C:extracellular region"/>
    <property type="evidence" value="ECO:0007669"/>
    <property type="project" value="UniProtKB-SubCell"/>
</dbReference>
<dbReference type="Pfam" id="PF17210">
    <property type="entry name" value="SdrD_B"/>
    <property type="match status" value="1"/>
</dbReference>
<dbReference type="InterPro" id="IPR041033">
    <property type="entry name" value="SpaA_PFL_dom_1"/>
</dbReference>
<dbReference type="SUPFAM" id="SSF117074">
    <property type="entry name" value="Hypothetical protein PA1324"/>
    <property type="match status" value="2"/>
</dbReference>
<evidence type="ECO:0000256" key="1">
    <source>
        <dbReference type="ARBA" id="ARBA00004613"/>
    </source>
</evidence>
<dbReference type="InterPro" id="IPR026395">
    <property type="entry name" value="CshA_fibril"/>
</dbReference>
<keyword evidence="10" id="KW-1185">Reference proteome</keyword>
<sequence>MKVVEQCSSYSLMNEKQSKNKRRSGRVSAFLILFTLLVISPQVFAENLKVVSYYGKTGGIVGDGSLNAVGQLVNDVNICPSPNDNNNAVPGCDFDDDSGYQVNDINDPTDDTYNGDLIVRANDQFQVFAGWSVNGGNEPVTITAVLPSSSVAPGPIVSNPLRWAGVPGSCAQALSSISPDGLTLTCVRSNYTTAPAYSEDIPFNVVVKGGTPNGTTPGDISITIDSDNGTAFQDDVGESIIVTAAPRWNIEKSYYTISRNYQHNGVVGDLIWYIYRLEVDEVPGATDTTSSVLGNESLGKDFKLEFTDDLSRVSPNAELVDCNMNYEAAGSPWPFYYAAAPERGTATPKATMVQTCTQASGPGTPISLVHDHIDTSLDHIPTIARNGITAIPVTRAIATSGIIRIFVPQTDVIAGINTTDTTGPNELRTVNEYSSFDPVSISGQSNFGSQAESIEDNDYPITLRYTLSGSFQKYYAKSTTAWTTPVTGATTWRAGNAAVTPGANWAARLSYSNSGNAGSLTGGIICDIFDPNTVDVTDIPGSPGHAAKLAPYSLTPASVTAGAVFEYATGFVGGSWPPDANSNQSVRVSQECGDAGITWHSTTTAARLVGPISKVRVRFTTDIDPGKSAHPVINLVARSNDLNGNALPAGTIIPNYSSVTDDTYFTAARYPATNGWLTNNYEPKSDFDNPPSGNYGDRVLLVRGKVRIQKDLSTNNVSSGSVVDVNLRPSFTCDATTIETAPVKIIEMLHEGLSYQTGSATNPPGEPVIGSCSNLEDGDLKTSCTADNQILIWDLGLKDCNTVIPDLDYKIDVSPAAPVGTLRTYSMISAPADASPLTIRTANANMTMSLPSALIMTKTTSDAFYEIDETLNYTVNARNGTANPLTNVEIIDILPFNGDDTDGFKFTTGSSIVDITRSPGSDFDGNTSFTSVNLSSCAGTPTYRYSNTTHKNIDISPPALTNTNGTTTWCAGTSSGPAGSCGFSNSDVTAVWVSGIELGPNALCAVNVAIGTSGQTITRLQRFTNSAGAFANEISLPTLSNEVTIIGQQPVTIDDTQSNPGFISPTNPTTLDITSNDSHPDSVVSLDKTTVSFDPSSVTGGVGTDTDGDGDIDRVVVPNEGTWTVDANGIVTFTPVAGFTGDPSPISYTIKSDNGFQSEPATITVDYNKPSTISGKVELDTNNDNTGDAPLSGVTVTLYESDGTTLATDAFGNAIPAATTSADGSYSFTNIGSGDYVIKETNLANYSSISDVEGANDDSIAVTMPAIPAPIINQNFVDAYPEIKAIPETFPVINGKDGGVTTTVLTSDTLIGSPVVASDVTITVGTSASEITLDPTTGLITVAPNTPAGTYQVTYTICENAIPTNCSTTTETVTVEAPEILSVPETFPIINGKDGGVTTTVLASDTLNGDPVVAADVTITVGTSAPELTLDPGTGLITVAPNTAAGDYQVTYTICENTNPTNCSTTTETVSVLASEILAVPEIYPVVNGKDGGVTTTVLASDTLNSDPVVAADVTITVGTSAPELTLDPVTGLITVAANTPAGDYQVIYTICENINATNCSTTTETVTVEAPVISAVAETYPAVNGKDGGVTTTVLASDTLNGDPVVATDVTISVGTSAPELTLDPSTGLITIAPNTPAGDYQVTYTICEIINPTNCSTTTETVTVEAPAILAVPESYPAVNGVDGGVTTTVLASDTLNGDPVVASDVTITVDASDPALTLDPATGLITVAPGTAAGQHTVTYTICENLNPTNCSTTTETVAVDVAPITAIPEPFPAINGLEGGVTTSVLASDTLNGDPVVATDVTITVDTSDSELTLDPTTGVITVTPGTPAGVYEVTYTICENLNPTNCATTTEKVTVEASVILAIPESYPAFNGVDGGVTTTVLASDTLNGDPVDASDVTITVDASDPALTLDPATGLITVAPGTAAGQHTVTYTICENLNPTNCSTTTETVAVDVAPISAIPETFPVINGLDGGVTTSVLVSDTLNGDPVVATDVTITVDTSDSELTLDPETGLITVAPNTPADVYEVTYTICENLNPTNCATTTETVTVEAAEILAVPETFPTINGLDGGVTTTVLASDTLNGNPVVAADVTITVDASDPGLTLDPVTGLITVAPGTAAGPHIVTYTICENLNPTNCSTTTETVSVDVAPILAVPETYPVINGADGGITTTVLASDTLNGVAVVPADVTITVDAIVPNLTLDPATGLITVAPGTPAGDHTVTYTICENLNPDNCSTTTETVTVEAAAIQAIPETYPVINGTEGGVTTTVLASDTLNGAPVIAEDVTITVDATDPNLTLDPATGLITVAPGTAAGSYEVTYTICENLNPDNCYTTTETVTVEAAPILAVAETFEPINGFEGGVTTNVLASDSLNGAPVVATDVTITVDTTTPELVLDPDTGLITVAAGTAAGTYEVTYTICENLNPDNCSTTTETVNIDMPSIGTEPDIMATIDGTTGGSGSVNVLTNDTINDEAVDPALVAITVNSSTSPGVTITPNGTLTVAPGTPAGTYTVEYTICEILNPTNCSTTTATVPVIVNLPPVAEDDIKEDQRLGQPVTIQTVANDSDPEDSLDPTSVKLRDPSGNSVTTLVIAGEGTWTVDPTTGDITFTPEPGYLGDPTPVDYTVKDTRGLESNIATVTIDYEEPAAIEGTVWLDSDKDNEIDPGEDRKAGWTLKIKDKDGNVIATTVTDAQGNYSVTGLIPDEYTVEFYNTNGTLISTKSTDGPLASGETTNLPLPVDPSGVVYDSTTSEVLPDVTLQMVNSQGTPVDLSCLGEGQQNQVTAEDGIYAFDVYPGAHPSCQNGETYTIKITKAPAGYYVDSTITPPKTGVYDSDPNESNCTVDAIANSGSCEVQGQPDAPQEGQDTTYYMDFSLNSGDSNVIFNHIPLDNEIARQTELDDDTVLLSKSANKKEISVGDQLYYTVRAENTKEDEVEVDVRDDLPKGFKFVANEAKLTRAGVDNTFGTADDIVSTIKATGTSTLSFGPLTLQGNEIVQIGYILKVGTAATQGNAINTVQVFASGSDDDIASNIATATVAIVADSVLDQSTLIGKVFHDRDGDGYQDPANVTGLTVKSDYYGWNSLHLGGLNGRISVLDNPNDLGNYQKIIRMPFSKKNDFKVTTKQGTVITVDNRGQIKTDHTGLKKKGLTGQDIRVTTRKIRGIPTQTPVKAKRLPEKETDVLEITITNYGIHEEGIPGVRLATVDGLLIETDGYGRYHLPDVDGGRRGWGKNIVLKVDTATLPNGSRFTTENPRVMRLTGTSLNKINFGIQLPVEKQVAPETNTSSKIQSSSKTAPKVGGGSSKVVRVEVGDSFFEHNSHVIKTAQMSNIKLLADHVKQYGRAEIDVKAEGVAKQIVYKRAQSIRQALYKLLGAKTMKSVKININIK</sequence>
<comment type="caution">
    <text evidence="9">The sequence shown here is derived from an EMBL/GenBank/DDBJ whole genome shotgun (WGS) entry which is preliminary data.</text>
</comment>
<evidence type="ECO:0000259" key="6">
    <source>
        <dbReference type="Pfam" id="PF17210"/>
    </source>
</evidence>
<evidence type="ECO:0000313" key="9">
    <source>
        <dbReference type="EMBL" id="TCJ81810.1"/>
    </source>
</evidence>
<dbReference type="NCBIfam" id="TIGR04225">
    <property type="entry name" value="CshA_fibril_rpt"/>
    <property type="match status" value="1"/>
</dbReference>
<dbReference type="Pfam" id="PF17802">
    <property type="entry name" value="SpaA"/>
    <property type="match status" value="1"/>
</dbReference>
<evidence type="ECO:0000256" key="2">
    <source>
        <dbReference type="ARBA" id="ARBA00022525"/>
    </source>
</evidence>
<name>A0A4R1ENA5_9GAMM</name>
<dbReference type="EMBL" id="SMFQ01000006">
    <property type="protein sequence ID" value="TCJ81810.1"/>
    <property type="molecule type" value="Genomic_DNA"/>
</dbReference>
<evidence type="ECO:0000259" key="7">
    <source>
        <dbReference type="Pfam" id="PF17802"/>
    </source>
</evidence>
<feature type="compositionally biased region" description="Polar residues" evidence="4">
    <location>
        <begin position="3286"/>
        <end position="3300"/>
    </location>
</feature>
<feature type="domain" description="CshA" evidence="8">
    <location>
        <begin position="2547"/>
        <end position="2638"/>
    </location>
</feature>
<comment type="subcellular location">
    <subcellularLocation>
        <location evidence="1">Secreted</location>
    </subcellularLocation>
</comment>
<dbReference type="Pfam" id="PF19076">
    <property type="entry name" value="CshA_repeat"/>
    <property type="match status" value="2"/>
</dbReference>
<evidence type="ECO:0000313" key="10">
    <source>
        <dbReference type="Proteomes" id="UP000294887"/>
    </source>
</evidence>
<dbReference type="InterPro" id="IPR013783">
    <property type="entry name" value="Ig-like_fold"/>
</dbReference>
<dbReference type="OrthoDB" id="28717at2"/>
<organism evidence="9 10">
    <name type="scientific">Cocleimonas flava</name>
    <dbReference type="NCBI Taxonomy" id="634765"/>
    <lineage>
        <taxon>Bacteria</taxon>
        <taxon>Pseudomonadati</taxon>
        <taxon>Pseudomonadota</taxon>
        <taxon>Gammaproteobacteria</taxon>
        <taxon>Thiotrichales</taxon>
        <taxon>Thiotrichaceae</taxon>
        <taxon>Cocleimonas</taxon>
    </lineage>
</organism>
<dbReference type="Proteomes" id="UP000294887">
    <property type="component" value="Unassembled WGS sequence"/>
</dbReference>
<protein>
    <submittedName>
        <fullName evidence="9">CshA-type fibril repeat protein</fullName>
    </submittedName>
</protein>
<evidence type="ECO:0000256" key="4">
    <source>
        <dbReference type="SAM" id="MobiDB-lite"/>
    </source>
</evidence>
<gene>
    <name evidence="9" type="ORF">EV695_4055</name>
</gene>